<name>A0A5P9JXQ6_9HYPH</name>
<protein>
    <recommendedName>
        <fullName evidence="2">SPW repeat-containing integral membrane domain-containing protein</fullName>
    </recommendedName>
</protein>
<evidence type="ECO:0000259" key="2">
    <source>
        <dbReference type="Pfam" id="PF03779"/>
    </source>
</evidence>
<feature type="transmembrane region" description="Helical" evidence="1">
    <location>
        <begin position="104"/>
        <end position="124"/>
    </location>
</feature>
<feature type="transmembrane region" description="Helical" evidence="1">
    <location>
        <begin position="79"/>
        <end position="98"/>
    </location>
</feature>
<dbReference type="AlphaFoldDB" id="A0A5P9JXQ6"/>
<dbReference type="Proteomes" id="UP000325614">
    <property type="component" value="Chromosome"/>
</dbReference>
<evidence type="ECO:0000313" key="4">
    <source>
        <dbReference type="Proteomes" id="UP000325614"/>
    </source>
</evidence>
<organism evidence="3 4">
    <name type="scientific">Microvirga thermotolerans</name>
    <dbReference type="NCBI Taxonomy" id="2651334"/>
    <lineage>
        <taxon>Bacteria</taxon>
        <taxon>Pseudomonadati</taxon>
        <taxon>Pseudomonadota</taxon>
        <taxon>Alphaproteobacteria</taxon>
        <taxon>Hyphomicrobiales</taxon>
        <taxon>Methylobacteriaceae</taxon>
        <taxon>Microvirga</taxon>
    </lineage>
</organism>
<feature type="transmembrane region" description="Helical" evidence="1">
    <location>
        <begin position="21"/>
        <end position="42"/>
    </location>
</feature>
<reference evidence="3 4" key="1">
    <citation type="submission" date="2019-10" db="EMBL/GenBank/DDBJ databases">
        <title>Isolation, Identification of Microvirga thermotolerans HR1, a novel thermophilic bacterium and Comparative Genomics of the genus Microvirga.</title>
        <authorList>
            <person name="Li J."/>
            <person name="Zhang W."/>
            <person name="Lin M."/>
            <person name="Wang J."/>
        </authorList>
    </citation>
    <scope>NUCLEOTIDE SEQUENCE [LARGE SCALE GENOMIC DNA]</scope>
    <source>
        <strain evidence="3 4">HR1</strain>
    </source>
</reference>
<keyword evidence="1" id="KW-0812">Transmembrane</keyword>
<evidence type="ECO:0000256" key="1">
    <source>
        <dbReference type="SAM" id="Phobius"/>
    </source>
</evidence>
<dbReference type="InterPro" id="IPR005530">
    <property type="entry name" value="SPW"/>
</dbReference>
<evidence type="ECO:0000313" key="3">
    <source>
        <dbReference type="EMBL" id="QFU16911.1"/>
    </source>
</evidence>
<dbReference type="EMBL" id="CP045423">
    <property type="protein sequence ID" value="QFU16911.1"/>
    <property type="molecule type" value="Genomic_DNA"/>
</dbReference>
<dbReference type="KEGG" id="mico:GDR74_12140"/>
<keyword evidence="1" id="KW-1133">Transmembrane helix</keyword>
<dbReference type="RefSeq" id="WP_152586547.1">
    <property type="nucleotide sequence ID" value="NZ_CP045423.1"/>
</dbReference>
<sequence>MNFSPRIYERETVDRHRTPQQWTIVETVNAAMALMLIASPWTFRYADASAAAWSAVLIGLLLGAITLARTIEARDWQGWASLALGTCALLAPWLLGFGEIKNAVGTHVTAGLAVVMMTLINLWVHYLDQSPTPA</sequence>
<keyword evidence="1" id="KW-0472">Membrane</keyword>
<accession>A0A5P9JXQ6</accession>
<gene>
    <name evidence="3" type="ORF">GDR74_12140</name>
</gene>
<proteinExistence type="predicted"/>
<feature type="domain" description="SPW repeat-containing integral membrane" evidence="2">
    <location>
        <begin position="26"/>
        <end position="118"/>
    </location>
</feature>
<feature type="transmembrane region" description="Helical" evidence="1">
    <location>
        <begin position="48"/>
        <end position="67"/>
    </location>
</feature>
<keyword evidence="4" id="KW-1185">Reference proteome</keyword>
<dbReference type="Pfam" id="PF03779">
    <property type="entry name" value="SPW"/>
    <property type="match status" value="1"/>
</dbReference>